<keyword evidence="1" id="KW-0812">Transmembrane</keyword>
<sequence length="140" mass="16346">MILCQGEQRFIEGVMFVIVVFEVLSGLSINRQKSAFFGINMEEGVLWTITNRFSCPVKYFPMRYLGLPLSLRSLSLREWAPLVQWFERRLDDWAGRLMSTGGSLVLLQAVLTNLPIFMLSLFKIPMANLHRLDMLRWRFL</sequence>
<evidence type="ECO:0000313" key="3">
    <source>
        <dbReference type="Proteomes" id="UP001180020"/>
    </source>
</evidence>
<dbReference type="Proteomes" id="UP001180020">
    <property type="component" value="Unassembled WGS sequence"/>
</dbReference>
<feature type="transmembrane region" description="Helical" evidence="1">
    <location>
        <begin position="12"/>
        <end position="29"/>
    </location>
</feature>
<organism evidence="2 3">
    <name type="scientific">Acorus calamus</name>
    <name type="common">Sweet flag</name>
    <dbReference type="NCBI Taxonomy" id="4465"/>
    <lineage>
        <taxon>Eukaryota</taxon>
        <taxon>Viridiplantae</taxon>
        <taxon>Streptophyta</taxon>
        <taxon>Embryophyta</taxon>
        <taxon>Tracheophyta</taxon>
        <taxon>Spermatophyta</taxon>
        <taxon>Magnoliopsida</taxon>
        <taxon>Liliopsida</taxon>
        <taxon>Acoraceae</taxon>
        <taxon>Acorus</taxon>
    </lineage>
</organism>
<accession>A0AAV9CKQ7</accession>
<reference evidence="2" key="2">
    <citation type="submission" date="2023-06" db="EMBL/GenBank/DDBJ databases">
        <authorList>
            <person name="Ma L."/>
            <person name="Liu K.-W."/>
            <person name="Li Z."/>
            <person name="Hsiao Y.-Y."/>
            <person name="Qi Y."/>
            <person name="Fu T."/>
            <person name="Tang G."/>
            <person name="Zhang D."/>
            <person name="Sun W.-H."/>
            <person name="Liu D.-K."/>
            <person name="Li Y."/>
            <person name="Chen G.-Z."/>
            <person name="Liu X.-D."/>
            <person name="Liao X.-Y."/>
            <person name="Jiang Y.-T."/>
            <person name="Yu X."/>
            <person name="Hao Y."/>
            <person name="Huang J."/>
            <person name="Zhao X.-W."/>
            <person name="Ke S."/>
            <person name="Chen Y.-Y."/>
            <person name="Wu W.-L."/>
            <person name="Hsu J.-L."/>
            <person name="Lin Y.-F."/>
            <person name="Huang M.-D."/>
            <person name="Li C.-Y."/>
            <person name="Huang L."/>
            <person name="Wang Z.-W."/>
            <person name="Zhao X."/>
            <person name="Zhong W.-Y."/>
            <person name="Peng D.-H."/>
            <person name="Ahmad S."/>
            <person name="Lan S."/>
            <person name="Zhang J.-S."/>
            <person name="Tsai W.-C."/>
            <person name="Van De Peer Y."/>
            <person name="Liu Z.-J."/>
        </authorList>
    </citation>
    <scope>NUCLEOTIDE SEQUENCE</scope>
    <source>
        <strain evidence="2">CP</strain>
        <tissue evidence="2">Leaves</tissue>
    </source>
</reference>
<keyword evidence="1" id="KW-0472">Membrane</keyword>
<keyword evidence="1" id="KW-1133">Transmembrane helix</keyword>
<proteinExistence type="predicted"/>
<evidence type="ECO:0000256" key="1">
    <source>
        <dbReference type="SAM" id="Phobius"/>
    </source>
</evidence>
<keyword evidence="3" id="KW-1185">Reference proteome</keyword>
<feature type="transmembrane region" description="Helical" evidence="1">
    <location>
        <begin position="103"/>
        <end position="122"/>
    </location>
</feature>
<reference evidence="2" key="1">
    <citation type="journal article" date="2023" name="Nat. Commun.">
        <title>Diploid and tetraploid genomes of Acorus and the evolution of monocots.</title>
        <authorList>
            <person name="Ma L."/>
            <person name="Liu K.W."/>
            <person name="Li Z."/>
            <person name="Hsiao Y.Y."/>
            <person name="Qi Y."/>
            <person name="Fu T."/>
            <person name="Tang G.D."/>
            <person name="Zhang D."/>
            <person name="Sun W.H."/>
            <person name="Liu D.K."/>
            <person name="Li Y."/>
            <person name="Chen G.Z."/>
            <person name="Liu X.D."/>
            <person name="Liao X.Y."/>
            <person name="Jiang Y.T."/>
            <person name="Yu X."/>
            <person name="Hao Y."/>
            <person name="Huang J."/>
            <person name="Zhao X.W."/>
            <person name="Ke S."/>
            <person name="Chen Y.Y."/>
            <person name="Wu W.L."/>
            <person name="Hsu J.L."/>
            <person name="Lin Y.F."/>
            <person name="Huang M.D."/>
            <person name="Li C.Y."/>
            <person name="Huang L."/>
            <person name="Wang Z.W."/>
            <person name="Zhao X."/>
            <person name="Zhong W.Y."/>
            <person name="Peng D.H."/>
            <person name="Ahmad S."/>
            <person name="Lan S."/>
            <person name="Zhang J.S."/>
            <person name="Tsai W.C."/>
            <person name="Van de Peer Y."/>
            <person name="Liu Z.J."/>
        </authorList>
    </citation>
    <scope>NUCLEOTIDE SEQUENCE</scope>
    <source>
        <strain evidence="2">CP</strain>
    </source>
</reference>
<dbReference type="PANTHER" id="PTHR33116">
    <property type="entry name" value="REVERSE TRANSCRIPTASE ZINC-BINDING DOMAIN-CONTAINING PROTEIN-RELATED-RELATED"/>
    <property type="match status" value="1"/>
</dbReference>
<gene>
    <name evidence="2" type="ORF">QJS10_CPB18g00705</name>
</gene>
<dbReference type="AlphaFoldDB" id="A0AAV9CKQ7"/>
<name>A0AAV9CKQ7_ACOCL</name>
<dbReference type="EMBL" id="JAUJYO010000018">
    <property type="protein sequence ID" value="KAK1289247.1"/>
    <property type="molecule type" value="Genomic_DNA"/>
</dbReference>
<dbReference type="PANTHER" id="PTHR33116:SF87">
    <property type="entry name" value="OS01G0158850 PROTEIN"/>
    <property type="match status" value="1"/>
</dbReference>
<evidence type="ECO:0000313" key="2">
    <source>
        <dbReference type="EMBL" id="KAK1289247.1"/>
    </source>
</evidence>
<protein>
    <submittedName>
        <fullName evidence="2">Uncharacterized protein</fullName>
    </submittedName>
</protein>
<comment type="caution">
    <text evidence="2">The sequence shown here is derived from an EMBL/GenBank/DDBJ whole genome shotgun (WGS) entry which is preliminary data.</text>
</comment>